<proteinExistence type="predicted"/>
<sequence length="231" mass="25499">MEGTEVRKLAELEDDHWWYRERRHLLAKAIAGLAPGRAIDIGAAGGGNTRVLRQHGWDAVALEYGADGAEVAHGRGLATIRGDATRLPLADSSLDLVVAFDLLEHLVDDDAAVAEVRRVLKPSGTYLVAVPADPRLWSDHDEAVDHVRRYTRDGLVDLLQRGGFEVTDVRSWNVLLRPVVAMRRKTSSGSDLDDMHPVVNWGLRTIITAERYLPVKNLPGVSLLLRAQPRS</sequence>
<evidence type="ECO:0000313" key="3">
    <source>
        <dbReference type="Proteomes" id="UP000623461"/>
    </source>
</evidence>
<accession>A0ABQ2I9U4</accession>
<gene>
    <name evidence="2" type="ORF">GCM10009721_32710</name>
</gene>
<keyword evidence="3" id="KW-1185">Reference proteome</keyword>
<dbReference type="Gene3D" id="3.40.50.150">
    <property type="entry name" value="Vaccinia Virus protein VP39"/>
    <property type="match status" value="1"/>
</dbReference>
<dbReference type="Pfam" id="PF08241">
    <property type="entry name" value="Methyltransf_11"/>
    <property type="match status" value="1"/>
</dbReference>
<dbReference type="CDD" id="cd02440">
    <property type="entry name" value="AdoMet_MTases"/>
    <property type="match status" value="1"/>
</dbReference>
<dbReference type="EMBL" id="BMNZ01000006">
    <property type="protein sequence ID" value="GGN02916.1"/>
    <property type="molecule type" value="Genomic_DNA"/>
</dbReference>
<dbReference type="Proteomes" id="UP000623461">
    <property type="component" value="Unassembled WGS sequence"/>
</dbReference>
<reference evidence="3" key="1">
    <citation type="journal article" date="2019" name="Int. J. Syst. Evol. Microbiol.">
        <title>The Global Catalogue of Microorganisms (GCM) 10K type strain sequencing project: providing services to taxonomists for standard genome sequencing and annotation.</title>
        <authorList>
            <consortium name="The Broad Institute Genomics Platform"/>
            <consortium name="The Broad Institute Genome Sequencing Center for Infectious Disease"/>
            <person name="Wu L."/>
            <person name="Ma J."/>
        </authorList>
    </citation>
    <scope>NUCLEOTIDE SEQUENCE [LARGE SCALE GENOMIC DNA]</scope>
    <source>
        <strain evidence="3">JCM 1365</strain>
    </source>
</reference>
<comment type="caution">
    <text evidence="2">The sequence shown here is derived from an EMBL/GenBank/DDBJ whole genome shotgun (WGS) entry which is preliminary data.</text>
</comment>
<evidence type="ECO:0000313" key="2">
    <source>
        <dbReference type="EMBL" id="GGN02916.1"/>
    </source>
</evidence>
<name>A0ABQ2I9U4_9MICO</name>
<evidence type="ECO:0000259" key="1">
    <source>
        <dbReference type="Pfam" id="PF08241"/>
    </source>
</evidence>
<dbReference type="SUPFAM" id="SSF53335">
    <property type="entry name" value="S-adenosyl-L-methionine-dependent methyltransferases"/>
    <property type="match status" value="1"/>
</dbReference>
<organism evidence="2 3">
    <name type="scientific">Terrabacter tumescens</name>
    <dbReference type="NCBI Taxonomy" id="60443"/>
    <lineage>
        <taxon>Bacteria</taxon>
        <taxon>Bacillati</taxon>
        <taxon>Actinomycetota</taxon>
        <taxon>Actinomycetes</taxon>
        <taxon>Micrococcales</taxon>
        <taxon>Intrasporangiaceae</taxon>
        <taxon>Terrabacter</taxon>
    </lineage>
</organism>
<dbReference type="RefSeq" id="WP_030200255.1">
    <property type="nucleotide sequence ID" value="NZ_BMNZ01000006.1"/>
</dbReference>
<protein>
    <recommendedName>
        <fullName evidence="1">Methyltransferase type 11 domain-containing protein</fullName>
    </recommendedName>
</protein>
<feature type="domain" description="Methyltransferase type 11" evidence="1">
    <location>
        <begin position="40"/>
        <end position="127"/>
    </location>
</feature>
<dbReference type="InterPro" id="IPR013216">
    <property type="entry name" value="Methyltransf_11"/>
</dbReference>
<dbReference type="InterPro" id="IPR029063">
    <property type="entry name" value="SAM-dependent_MTases_sf"/>
</dbReference>